<dbReference type="InterPro" id="IPR027417">
    <property type="entry name" value="P-loop_NTPase"/>
</dbReference>
<feature type="compositionally biased region" description="Basic and acidic residues" evidence="1">
    <location>
        <begin position="21"/>
        <end position="32"/>
    </location>
</feature>
<feature type="domain" description="C2H2-type" evidence="2">
    <location>
        <begin position="117"/>
        <end position="140"/>
    </location>
</feature>
<proteinExistence type="predicted"/>
<dbReference type="InterPro" id="IPR056681">
    <property type="entry name" value="DUF7779"/>
</dbReference>
<dbReference type="SUPFAM" id="SSF48452">
    <property type="entry name" value="TPR-like"/>
    <property type="match status" value="1"/>
</dbReference>
<accession>A0AAE0MLM3</accession>
<dbReference type="PROSITE" id="PS00028">
    <property type="entry name" value="ZINC_FINGER_C2H2_1"/>
    <property type="match status" value="1"/>
</dbReference>
<sequence>MTTSSADSTSRFSARTRSLRGKNDQDVARRQPPDPPVAIESEMNLPFQCQYCCFEVPLELDKHSMTKADWVDHFYLDLRPYSCTFEGCINAQKLFGEKQHWFQHELEHHRSHKIWYCAKLECKTEFNTQQLFEQHLESQHQDLVAQMSLDLLAEASQKLSLEPQASFEQSELSRCPLCRAPYTEHNEWKDHMADHLEQFALLVIDDDVDASVAEDDDIPRGDMLHAFVAEQTQRFAPQGSQKEHTVMHQEPVENTDPATGVDSFDPTGRFDPPDSDDARDPREADYTWKDKVSQFLAINSGAANQPGGFVATATETIQLGVPERNTDFIGRTQELKNLHRSISEPGHICIVSGLGGVGKTATAAEYAHRYEKVYSHVIWVEGGTHGGFADGYNLIGTKISGLEYQTNQISFTLEVRGALERWDDTWLLIFDNVEAWDDISQYIPRGLPKTKGSVLITTRERVLINRETLIETQTHPLQRILHQIVLEPLTLQEGAQLLLCSIDRNLEPKDVPPHPDYGLAENVTELLEGLPLALSMVAGYCRASRASLEDFLELWDEREMFQSKIKQPNELITDYGLNHSVERIWEISISELTVHARNLLEILAFLDPDNIQKELLVGNHAEAYLEFLHSSETSMFKRMIRQLHGRALIDVKTDKQGRESYRILRVLQRKILIDISNQLKFNSAMRKATSLVRKKFPVAPLRQVPAPQNWSQCSEYMPHILSLLRALEVAEKIAPDFERTKTLAKLFYDAAFYIRDRQAIEYDGLSYLSRAETILDDLSIDPKSKLRADIHVLSSLLYSDMGSPQRDESLRRLRLALEVRRHIYDTKPSDRDSDVLLQEAAMNYGIQLLDRHDFAGAEAIFENCLKHYRAWDTEENMPFEYSKYYYNMGIVRMWQERLPEAIGFLTRSTELTKEEFGEERQYWNKYFMLACVIAQTGDFQKALSLHLEILAAKINQLRKHSKETIPSIYAVGMMYAHLDNMPAAMRVVLLTFIHTASTFEESN</sequence>
<evidence type="ECO:0000259" key="2">
    <source>
        <dbReference type="PROSITE" id="PS00028"/>
    </source>
</evidence>
<dbReference type="Pfam" id="PF25000">
    <property type="entry name" value="DUF7779"/>
    <property type="match status" value="1"/>
</dbReference>
<keyword evidence="4" id="KW-1185">Reference proteome</keyword>
<evidence type="ECO:0000313" key="4">
    <source>
        <dbReference type="Proteomes" id="UP001286456"/>
    </source>
</evidence>
<feature type="region of interest" description="Disordered" evidence="1">
    <location>
        <begin position="1"/>
        <end position="39"/>
    </location>
</feature>
<protein>
    <recommendedName>
        <fullName evidence="2">C2H2-type domain-containing protein</fullName>
    </recommendedName>
</protein>
<dbReference type="PANTHER" id="PTHR35391:SF7">
    <property type="entry name" value="C2H2-TYPE DOMAIN-CONTAINING PROTEIN"/>
    <property type="match status" value="1"/>
</dbReference>
<evidence type="ECO:0000256" key="1">
    <source>
        <dbReference type="SAM" id="MobiDB-lite"/>
    </source>
</evidence>
<dbReference type="Proteomes" id="UP001286456">
    <property type="component" value="Unassembled WGS sequence"/>
</dbReference>
<comment type="caution">
    <text evidence="3">The sequence shown here is derived from an EMBL/GenBank/DDBJ whole genome shotgun (WGS) entry which is preliminary data.</text>
</comment>
<dbReference type="Gene3D" id="3.40.50.300">
    <property type="entry name" value="P-loop containing nucleotide triphosphate hydrolases"/>
    <property type="match status" value="1"/>
</dbReference>
<dbReference type="SMART" id="SM00355">
    <property type="entry name" value="ZnF_C2H2"/>
    <property type="match status" value="3"/>
</dbReference>
<dbReference type="SUPFAM" id="SSF52540">
    <property type="entry name" value="P-loop containing nucleoside triphosphate hydrolases"/>
    <property type="match status" value="1"/>
</dbReference>
<dbReference type="Gene3D" id="1.25.40.10">
    <property type="entry name" value="Tetratricopeptide repeat domain"/>
    <property type="match status" value="1"/>
</dbReference>
<dbReference type="GO" id="GO:0043531">
    <property type="term" value="F:ADP binding"/>
    <property type="evidence" value="ECO:0007669"/>
    <property type="project" value="InterPro"/>
</dbReference>
<dbReference type="InterPro" id="IPR013087">
    <property type="entry name" value="Znf_C2H2_type"/>
</dbReference>
<organism evidence="3 4">
    <name type="scientific">Cercophora scortea</name>
    <dbReference type="NCBI Taxonomy" id="314031"/>
    <lineage>
        <taxon>Eukaryota</taxon>
        <taxon>Fungi</taxon>
        <taxon>Dikarya</taxon>
        <taxon>Ascomycota</taxon>
        <taxon>Pezizomycotina</taxon>
        <taxon>Sordariomycetes</taxon>
        <taxon>Sordariomycetidae</taxon>
        <taxon>Sordariales</taxon>
        <taxon>Lasiosphaeriaceae</taxon>
        <taxon>Cercophora</taxon>
    </lineage>
</organism>
<dbReference type="AlphaFoldDB" id="A0AAE0MLM3"/>
<dbReference type="InterPro" id="IPR011990">
    <property type="entry name" value="TPR-like_helical_dom_sf"/>
</dbReference>
<dbReference type="Pfam" id="PF00931">
    <property type="entry name" value="NB-ARC"/>
    <property type="match status" value="1"/>
</dbReference>
<feature type="region of interest" description="Disordered" evidence="1">
    <location>
        <begin position="235"/>
        <end position="282"/>
    </location>
</feature>
<reference evidence="3" key="1">
    <citation type="journal article" date="2023" name="Mol. Phylogenet. Evol.">
        <title>Genome-scale phylogeny and comparative genomics of the fungal order Sordariales.</title>
        <authorList>
            <person name="Hensen N."/>
            <person name="Bonometti L."/>
            <person name="Westerberg I."/>
            <person name="Brannstrom I.O."/>
            <person name="Guillou S."/>
            <person name="Cros-Aarteil S."/>
            <person name="Calhoun S."/>
            <person name="Haridas S."/>
            <person name="Kuo A."/>
            <person name="Mondo S."/>
            <person name="Pangilinan J."/>
            <person name="Riley R."/>
            <person name="LaButti K."/>
            <person name="Andreopoulos B."/>
            <person name="Lipzen A."/>
            <person name="Chen C."/>
            <person name="Yan M."/>
            <person name="Daum C."/>
            <person name="Ng V."/>
            <person name="Clum A."/>
            <person name="Steindorff A."/>
            <person name="Ohm R.A."/>
            <person name="Martin F."/>
            <person name="Silar P."/>
            <person name="Natvig D.O."/>
            <person name="Lalanne C."/>
            <person name="Gautier V."/>
            <person name="Ament-Velasquez S.L."/>
            <person name="Kruys A."/>
            <person name="Hutchinson M.I."/>
            <person name="Powell A.J."/>
            <person name="Barry K."/>
            <person name="Miller A.N."/>
            <person name="Grigoriev I.V."/>
            <person name="Debuchy R."/>
            <person name="Gladieux P."/>
            <person name="Hiltunen Thoren M."/>
            <person name="Johannesson H."/>
        </authorList>
    </citation>
    <scope>NUCLEOTIDE SEQUENCE</scope>
    <source>
        <strain evidence="3">SMH4131-1</strain>
    </source>
</reference>
<evidence type="ECO:0000313" key="3">
    <source>
        <dbReference type="EMBL" id="KAK3336258.1"/>
    </source>
</evidence>
<dbReference type="EMBL" id="JAUEPO010000001">
    <property type="protein sequence ID" value="KAK3336258.1"/>
    <property type="molecule type" value="Genomic_DNA"/>
</dbReference>
<feature type="compositionally biased region" description="Basic and acidic residues" evidence="1">
    <location>
        <begin position="241"/>
        <end position="251"/>
    </location>
</feature>
<dbReference type="PANTHER" id="PTHR35391">
    <property type="entry name" value="C2H2-TYPE DOMAIN-CONTAINING PROTEIN-RELATED"/>
    <property type="match status" value="1"/>
</dbReference>
<name>A0AAE0MLM3_9PEZI</name>
<reference evidence="3" key="2">
    <citation type="submission" date="2023-06" db="EMBL/GenBank/DDBJ databases">
        <authorList>
            <consortium name="Lawrence Berkeley National Laboratory"/>
            <person name="Haridas S."/>
            <person name="Hensen N."/>
            <person name="Bonometti L."/>
            <person name="Westerberg I."/>
            <person name="Brannstrom I.O."/>
            <person name="Guillou S."/>
            <person name="Cros-Aarteil S."/>
            <person name="Calhoun S."/>
            <person name="Kuo A."/>
            <person name="Mondo S."/>
            <person name="Pangilinan J."/>
            <person name="Riley R."/>
            <person name="Labutti K."/>
            <person name="Andreopoulos B."/>
            <person name="Lipzen A."/>
            <person name="Chen C."/>
            <person name="Yanf M."/>
            <person name="Daum C."/>
            <person name="Ng V."/>
            <person name="Clum A."/>
            <person name="Steindorff A."/>
            <person name="Ohm R."/>
            <person name="Martin F."/>
            <person name="Silar P."/>
            <person name="Natvig D."/>
            <person name="Lalanne C."/>
            <person name="Gautier V."/>
            <person name="Ament-Velasquez S.L."/>
            <person name="Kruys A."/>
            <person name="Hutchinson M.I."/>
            <person name="Powell A.J."/>
            <person name="Barry K."/>
            <person name="Miller A.N."/>
            <person name="Grigoriev I.V."/>
            <person name="Debuchy R."/>
            <person name="Gladieux P."/>
            <person name="Thoren M.H."/>
            <person name="Johannesson H."/>
        </authorList>
    </citation>
    <scope>NUCLEOTIDE SEQUENCE</scope>
    <source>
        <strain evidence="3">SMH4131-1</strain>
    </source>
</reference>
<dbReference type="InterPro" id="IPR002182">
    <property type="entry name" value="NB-ARC"/>
</dbReference>
<feature type="compositionally biased region" description="Polar residues" evidence="1">
    <location>
        <begin position="1"/>
        <end position="16"/>
    </location>
</feature>
<gene>
    <name evidence="3" type="ORF">B0T19DRAFT_34270</name>
</gene>